<comment type="caution">
    <text evidence="1">The sequence shown here is derived from an EMBL/GenBank/DDBJ whole genome shotgun (WGS) entry which is preliminary data.</text>
</comment>
<dbReference type="EMBL" id="BLXT01003182">
    <property type="protein sequence ID" value="GFO00995.1"/>
    <property type="molecule type" value="Genomic_DNA"/>
</dbReference>
<dbReference type="AlphaFoldDB" id="A0AAV4A0R9"/>
<dbReference type="Proteomes" id="UP000735302">
    <property type="component" value="Unassembled WGS sequence"/>
</dbReference>
<reference evidence="1 2" key="1">
    <citation type="journal article" date="2021" name="Elife">
        <title>Chloroplast acquisition without the gene transfer in kleptoplastic sea slugs, Plakobranchus ocellatus.</title>
        <authorList>
            <person name="Maeda T."/>
            <person name="Takahashi S."/>
            <person name="Yoshida T."/>
            <person name="Shimamura S."/>
            <person name="Takaki Y."/>
            <person name="Nagai Y."/>
            <person name="Toyoda A."/>
            <person name="Suzuki Y."/>
            <person name="Arimoto A."/>
            <person name="Ishii H."/>
            <person name="Satoh N."/>
            <person name="Nishiyama T."/>
            <person name="Hasebe M."/>
            <person name="Maruyama T."/>
            <person name="Minagawa J."/>
            <person name="Obokata J."/>
            <person name="Shigenobu S."/>
        </authorList>
    </citation>
    <scope>NUCLEOTIDE SEQUENCE [LARGE SCALE GENOMIC DNA]</scope>
</reference>
<name>A0AAV4A0R9_9GAST</name>
<evidence type="ECO:0000313" key="2">
    <source>
        <dbReference type="Proteomes" id="UP000735302"/>
    </source>
</evidence>
<evidence type="ECO:0000313" key="1">
    <source>
        <dbReference type="EMBL" id="GFO00995.1"/>
    </source>
</evidence>
<proteinExistence type="predicted"/>
<gene>
    <name evidence="1" type="ORF">PoB_002750000</name>
</gene>
<sequence>MRWLQNISSSDVLTTSHDQLSPATGFTRTCNPLNNLHRKRNVLPTFQKKTLHISPGVNSGLLVNLGRPGPILHLRWAIVCLAKANLRAQRDSEQNL</sequence>
<keyword evidence="2" id="KW-1185">Reference proteome</keyword>
<accession>A0AAV4A0R9</accession>
<protein>
    <submittedName>
        <fullName evidence="1">Uncharacterized protein</fullName>
    </submittedName>
</protein>
<organism evidence="1 2">
    <name type="scientific">Plakobranchus ocellatus</name>
    <dbReference type="NCBI Taxonomy" id="259542"/>
    <lineage>
        <taxon>Eukaryota</taxon>
        <taxon>Metazoa</taxon>
        <taxon>Spiralia</taxon>
        <taxon>Lophotrochozoa</taxon>
        <taxon>Mollusca</taxon>
        <taxon>Gastropoda</taxon>
        <taxon>Heterobranchia</taxon>
        <taxon>Euthyneura</taxon>
        <taxon>Panpulmonata</taxon>
        <taxon>Sacoglossa</taxon>
        <taxon>Placobranchoidea</taxon>
        <taxon>Plakobranchidae</taxon>
        <taxon>Plakobranchus</taxon>
    </lineage>
</organism>